<dbReference type="WBParaSite" id="TREG1_135190.1">
    <property type="protein sequence ID" value="TREG1_135190.1"/>
    <property type="gene ID" value="TREG1_135190"/>
</dbReference>
<feature type="compositionally biased region" description="Low complexity" evidence="1">
    <location>
        <begin position="172"/>
        <end position="187"/>
    </location>
</feature>
<dbReference type="OrthoDB" id="10381168at2759"/>
<sequence>MQANTDPHKLSYAHSEEIVDLKRHSQNTEFDTINEYDAVHFGGNLLSSAAFFEDPQSSYDFDTVASLFSVETFTKLPLETLGRITSIPSESGAITHKLSRDNGDRQSRKGFSICSQKQPYSISDDQHVDNYPTLKPTPKSLSFASKGSVCRGSLLQESHETSASFPDRSLYSKSVSKSPSMVESPESMLNLTPMNNVYPMLDRNILLPGEYQSQSTSGIAFSSQLSPPESIKLTKSHGQDEQHQLTRHHHHPSCKHYPFPSMMDNYYYPCGYKSTMLEGEKMPNHIMKPNPTFSTDKYENQWDCKSCHLTSRYQNGIPEYLPERYHDTPDEMNDFSEFQQITMALLNTLMTTTEMLRTQLKVRQAALTSRKCCNRQEAKDRDRFVQTQGWNENAMCNILQIQHSCTEEDSDEDNVTLSFYRAEDNKGIKYRQRRQLTPLSIHYPQNIYNKKKEKRPDTITTNTPYPISSRKTMEDSVIPCSRFIKPILTNSSTKYIQTLSSDILKTNAQKINYDLHRNGNGLNLRNNFTPHLFKSTNGDLNSKAPNMTIHHHYHPHSQHNLYKKSVSFERYTDDYLFKNIENKTKEEERGRGGHVTKTKLLCTNCHQLSKFYCKPESICLCCQKSLDISLLTSASLSTSSSSSTLDSQFVLINREEQRYQVISSPSPSPTTVTTTTMSFTSTTSMKTIFHSIP</sequence>
<reference evidence="2" key="1">
    <citation type="submission" date="2022-06" db="EMBL/GenBank/DDBJ databases">
        <authorList>
            <person name="Berger JAMES D."/>
            <person name="Berger JAMES D."/>
        </authorList>
    </citation>
    <scope>NUCLEOTIDE SEQUENCE [LARGE SCALE GENOMIC DNA]</scope>
</reference>
<evidence type="ECO:0000256" key="1">
    <source>
        <dbReference type="SAM" id="MobiDB-lite"/>
    </source>
</evidence>
<keyword evidence="2" id="KW-1185">Reference proteome</keyword>
<protein>
    <submittedName>
        <fullName evidence="3">Nuclear receptor domain-containing protein</fullName>
    </submittedName>
</protein>
<accession>A0A183VP15</accession>
<reference evidence="3" key="2">
    <citation type="submission" date="2023-11" db="UniProtKB">
        <authorList>
            <consortium name="WormBaseParasite"/>
        </authorList>
    </citation>
    <scope>IDENTIFICATION</scope>
</reference>
<organism evidence="2 3">
    <name type="scientific">Trichobilharzia regenti</name>
    <name type="common">Nasal bird schistosome</name>
    <dbReference type="NCBI Taxonomy" id="157069"/>
    <lineage>
        <taxon>Eukaryota</taxon>
        <taxon>Metazoa</taxon>
        <taxon>Spiralia</taxon>
        <taxon>Lophotrochozoa</taxon>
        <taxon>Platyhelminthes</taxon>
        <taxon>Trematoda</taxon>
        <taxon>Digenea</taxon>
        <taxon>Strigeidida</taxon>
        <taxon>Schistosomatoidea</taxon>
        <taxon>Schistosomatidae</taxon>
        <taxon>Trichobilharzia</taxon>
    </lineage>
</organism>
<dbReference type="Proteomes" id="UP000050795">
    <property type="component" value="Unassembled WGS sequence"/>
</dbReference>
<evidence type="ECO:0000313" key="2">
    <source>
        <dbReference type="Proteomes" id="UP000050795"/>
    </source>
</evidence>
<feature type="compositionally biased region" description="Polar residues" evidence="1">
    <location>
        <begin position="218"/>
        <end position="227"/>
    </location>
</feature>
<dbReference type="AlphaFoldDB" id="A0A183VP15"/>
<name>A0A183VP15_TRIRE</name>
<proteinExistence type="predicted"/>
<evidence type="ECO:0000313" key="3">
    <source>
        <dbReference type="WBParaSite" id="TREG1_135190.1"/>
    </source>
</evidence>
<feature type="region of interest" description="Disordered" evidence="1">
    <location>
        <begin position="161"/>
        <end position="187"/>
    </location>
</feature>
<feature type="region of interest" description="Disordered" evidence="1">
    <location>
        <begin position="218"/>
        <end position="251"/>
    </location>
</feature>